<organism evidence="2 3">
    <name type="scientific">Abeliophyllum distichum</name>
    <dbReference type="NCBI Taxonomy" id="126358"/>
    <lineage>
        <taxon>Eukaryota</taxon>
        <taxon>Viridiplantae</taxon>
        <taxon>Streptophyta</taxon>
        <taxon>Embryophyta</taxon>
        <taxon>Tracheophyta</taxon>
        <taxon>Spermatophyta</taxon>
        <taxon>Magnoliopsida</taxon>
        <taxon>eudicotyledons</taxon>
        <taxon>Gunneridae</taxon>
        <taxon>Pentapetalae</taxon>
        <taxon>asterids</taxon>
        <taxon>lamiids</taxon>
        <taxon>Lamiales</taxon>
        <taxon>Oleaceae</taxon>
        <taxon>Forsythieae</taxon>
        <taxon>Abeliophyllum</taxon>
    </lineage>
</organism>
<accession>A0ABD1V9M4</accession>
<feature type="compositionally biased region" description="Basic and acidic residues" evidence="1">
    <location>
        <begin position="200"/>
        <end position="218"/>
    </location>
</feature>
<feature type="compositionally biased region" description="Polar residues" evidence="1">
    <location>
        <begin position="146"/>
        <end position="155"/>
    </location>
</feature>
<feature type="region of interest" description="Disordered" evidence="1">
    <location>
        <begin position="86"/>
        <end position="218"/>
    </location>
</feature>
<evidence type="ECO:0000313" key="2">
    <source>
        <dbReference type="EMBL" id="KAL2533268.1"/>
    </source>
</evidence>
<feature type="region of interest" description="Disordered" evidence="1">
    <location>
        <begin position="1"/>
        <end position="23"/>
    </location>
</feature>
<dbReference type="EMBL" id="JBFOLK010000002">
    <property type="protein sequence ID" value="KAL2533268.1"/>
    <property type="molecule type" value="Genomic_DNA"/>
</dbReference>
<evidence type="ECO:0000256" key="1">
    <source>
        <dbReference type="SAM" id="MobiDB-lite"/>
    </source>
</evidence>
<sequence length="218" mass="23293">MPSSRVSNHISAEEIAEEERRRRGGGVVLLQPLGVSQASGPLPRCELSSRCSRRVEVDIQGGSEEPELRIDSEQTPVLGRAWTDGFQRGRRQLAPGSAEDVSQRKAVEELSKAGNKEAPGASNVIEVEDIPEVEVPLSRKRKARSTETGTSQPRGSTVDVDTVSGVPPLQRTLAVNPSGEVVLEGPSRPTPGSGDGGPSDSKRRFRELIGDTGREDPG</sequence>
<feature type="compositionally biased region" description="Basic and acidic residues" evidence="1">
    <location>
        <begin position="101"/>
        <end position="115"/>
    </location>
</feature>
<protein>
    <submittedName>
        <fullName evidence="2">Uncharacterized protein</fullName>
    </submittedName>
</protein>
<comment type="caution">
    <text evidence="2">The sequence shown here is derived from an EMBL/GenBank/DDBJ whole genome shotgun (WGS) entry which is preliminary data.</text>
</comment>
<dbReference type="AlphaFoldDB" id="A0ABD1V9M4"/>
<feature type="compositionally biased region" description="Polar residues" evidence="1">
    <location>
        <begin position="1"/>
        <end position="10"/>
    </location>
</feature>
<keyword evidence="3" id="KW-1185">Reference proteome</keyword>
<dbReference type="Proteomes" id="UP001604336">
    <property type="component" value="Unassembled WGS sequence"/>
</dbReference>
<gene>
    <name evidence="2" type="ORF">Adt_06619</name>
</gene>
<name>A0ABD1V9M4_9LAMI</name>
<evidence type="ECO:0000313" key="3">
    <source>
        <dbReference type="Proteomes" id="UP001604336"/>
    </source>
</evidence>
<reference evidence="3" key="1">
    <citation type="submission" date="2024-07" db="EMBL/GenBank/DDBJ databases">
        <title>Two chromosome-level genome assemblies of Korean endemic species Abeliophyllum distichum and Forsythia ovata (Oleaceae).</title>
        <authorList>
            <person name="Jang H."/>
        </authorList>
    </citation>
    <scope>NUCLEOTIDE SEQUENCE [LARGE SCALE GENOMIC DNA]</scope>
</reference>
<proteinExistence type="predicted"/>